<protein>
    <submittedName>
        <fullName evidence="1">Uncharacterized protein</fullName>
    </submittedName>
</protein>
<gene>
    <name evidence="1" type="ORF">DPEC_G00115940</name>
</gene>
<sequence length="170" mass="19318">MGTVGRWREGVTGIVCCQLDGGWRIKVIFKCAVVSPSWNREHMTNHNVRSAAPENYTSSPPLAGLWFPDTPAVHLYKERLRCYGYAAWDSYQRTLFLALHLLPHRFHGSGGETDRTGPLHYADTCHARPDLISRRNPCRVVWRDKGMGRGLLAKHARKQELAPVADREEI</sequence>
<comment type="caution">
    <text evidence="1">The sequence shown here is derived from an EMBL/GenBank/DDBJ whole genome shotgun (WGS) entry which is preliminary data.</text>
</comment>
<proteinExistence type="predicted"/>
<reference evidence="1" key="1">
    <citation type="submission" date="2021-05" db="EMBL/GenBank/DDBJ databases">
        <authorList>
            <person name="Pan Q."/>
            <person name="Jouanno E."/>
            <person name="Zahm M."/>
            <person name="Klopp C."/>
            <person name="Cabau C."/>
            <person name="Louis A."/>
            <person name="Berthelot C."/>
            <person name="Parey E."/>
            <person name="Roest Crollius H."/>
            <person name="Montfort J."/>
            <person name="Robinson-Rechavi M."/>
            <person name="Bouchez O."/>
            <person name="Lampietro C."/>
            <person name="Lopez Roques C."/>
            <person name="Donnadieu C."/>
            <person name="Postlethwait J."/>
            <person name="Bobe J."/>
            <person name="Dillon D."/>
            <person name="Chandos A."/>
            <person name="von Hippel F."/>
            <person name="Guiguen Y."/>
        </authorList>
    </citation>
    <scope>NUCLEOTIDE SEQUENCE</scope>
    <source>
        <strain evidence="1">YG-Jan2019</strain>
    </source>
</reference>
<dbReference type="EMBL" id="CM055736">
    <property type="protein sequence ID" value="KAJ8007284.1"/>
    <property type="molecule type" value="Genomic_DNA"/>
</dbReference>
<dbReference type="Proteomes" id="UP001157502">
    <property type="component" value="Chromosome 9"/>
</dbReference>
<accession>A0ACC2GUD3</accession>
<evidence type="ECO:0000313" key="2">
    <source>
        <dbReference type="Proteomes" id="UP001157502"/>
    </source>
</evidence>
<evidence type="ECO:0000313" key="1">
    <source>
        <dbReference type="EMBL" id="KAJ8007284.1"/>
    </source>
</evidence>
<organism evidence="1 2">
    <name type="scientific">Dallia pectoralis</name>
    <name type="common">Alaska blackfish</name>
    <dbReference type="NCBI Taxonomy" id="75939"/>
    <lineage>
        <taxon>Eukaryota</taxon>
        <taxon>Metazoa</taxon>
        <taxon>Chordata</taxon>
        <taxon>Craniata</taxon>
        <taxon>Vertebrata</taxon>
        <taxon>Euteleostomi</taxon>
        <taxon>Actinopterygii</taxon>
        <taxon>Neopterygii</taxon>
        <taxon>Teleostei</taxon>
        <taxon>Protacanthopterygii</taxon>
        <taxon>Esociformes</taxon>
        <taxon>Umbridae</taxon>
        <taxon>Dallia</taxon>
    </lineage>
</organism>
<keyword evidence="2" id="KW-1185">Reference proteome</keyword>
<name>A0ACC2GUD3_DALPE</name>